<feature type="binding site" evidence="9">
    <location>
        <position position="86"/>
    </location>
    <ligand>
        <name>Mg(2+)</name>
        <dbReference type="ChEBI" id="CHEBI:18420"/>
    </ligand>
</feature>
<dbReference type="GO" id="GO:0000287">
    <property type="term" value="F:magnesium ion binding"/>
    <property type="evidence" value="ECO:0007669"/>
    <property type="project" value="UniProtKB-UniRule"/>
</dbReference>
<comment type="catalytic activity">
    <reaction evidence="7 9 10">
        <text>2-(2-carboxy-4-methylthiazol-5-yl)ethyl phosphate + 4-amino-2-methyl-5-(diphosphooxymethyl)pyrimidine + 2 H(+) = thiamine phosphate + CO2 + diphosphate</text>
        <dbReference type="Rhea" id="RHEA:47848"/>
        <dbReference type="ChEBI" id="CHEBI:15378"/>
        <dbReference type="ChEBI" id="CHEBI:16526"/>
        <dbReference type="ChEBI" id="CHEBI:33019"/>
        <dbReference type="ChEBI" id="CHEBI:37575"/>
        <dbReference type="ChEBI" id="CHEBI:57841"/>
        <dbReference type="ChEBI" id="CHEBI:62890"/>
        <dbReference type="EC" id="2.5.1.3"/>
    </reaction>
</comment>
<dbReference type="InterPro" id="IPR022998">
    <property type="entry name" value="ThiamineP_synth_TenI"/>
</dbReference>
<dbReference type="PANTHER" id="PTHR20857:SF15">
    <property type="entry name" value="THIAMINE-PHOSPHATE SYNTHASE"/>
    <property type="match status" value="1"/>
</dbReference>
<comment type="caution">
    <text evidence="13">The sequence shown here is derived from an EMBL/GenBank/DDBJ whole genome shotgun (WGS) entry which is preliminary data.</text>
</comment>
<feature type="binding site" evidence="9">
    <location>
        <position position="135"/>
    </location>
    <ligand>
        <name>4-amino-2-methyl-5-(diphosphooxymethyl)pyrimidine</name>
        <dbReference type="ChEBI" id="CHEBI:57841"/>
    </ligand>
</feature>
<dbReference type="AlphaFoldDB" id="A0A4S2HAU0"/>
<dbReference type="HAMAP" id="MF_00097">
    <property type="entry name" value="TMP_synthase"/>
    <property type="match status" value="1"/>
</dbReference>
<dbReference type="OrthoDB" id="7159061at2"/>
<dbReference type="InterPro" id="IPR013785">
    <property type="entry name" value="Aldolase_TIM"/>
</dbReference>
<dbReference type="GO" id="GO:0004789">
    <property type="term" value="F:thiamine-phosphate diphosphorylase activity"/>
    <property type="evidence" value="ECO:0007669"/>
    <property type="project" value="UniProtKB-UniRule"/>
</dbReference>
<dbReference type="SUPFAM" id="SSF51391">
    <property type="entry name" value="Thiamin phosphate synthase"/>
    <property type="match status" value="1"/>
</dbReference>
<dbReference type="NCBIfam" id="TIGR00693">
    <property type="entry name" value="thiE"/>
    <property type="match status" value="1"/>
</dbReference>
<comment type="catalytic activity">
    <reaction evidence="6 9 10">
        <text>4-methyl-5-(2-phosphooxyethyl)-thiazole + 4-amino-2-methyl-5-(diphosphooxymethyl)pyrimidine + H(+) = thiamine phosphate + diphosphate</text>
        <dbReference type="Rhea" id="RHEA:22328"/>
        <dbReference type="ChEBI" id="CHEBI:15378"/>
        <dbReference type="ChEBI" id="CHEBI:33019"/>
        <dbReference type="ChEBI" id="CHEBI:37575"/>
        <dbReference type="ChEBI" id="CHEBI:57841"/>
        <dbReference type="ChEBI" id="CHEBI:58296"/>
        <dbReference type="EC" id="2.5.1.3"/>
    </reaction>
</comment>
<evidence type="ECO:0000256" key="5">
    <source>
        <dbReference type="ARBA" id="ARBA00022977"/>
    </source>
</evidence>
<protein>
    <recommendedName>
        <fullName evidence="9">Thiamine-phosphate synthase</fullName>
        <shortName evidence="9">TP synthase</shortName>
        <shortName evidence="9">TPS</shortName>
        <ecNumber evidence="9">2.5.1.3</ecNumber>
    </recommendedName>
    <alternativeName>
        <fullName evidence="9">Thiamine-phosphate pyrophosphorylase</fullName>
        <shortName evidence="9">TMP pyrophosphorylase</shortName>
        <shortName evidence="9">TMP-PPase</shortName>
    </alternativeName>
</protein>
<comment type="function">
    <text evidence="9">Condenses 4-methyl-5-(beta-hydroxyethyl)thiazole monophosphate (THZ-P) and 2-methyl-4-amino-5-hydroxymethyl pyrimidine pyrophosphate (HMP-PP) to form thiamine monophosphate (TMP).</text>
</comment>
<feature type="binding site" evidence="9">
    <location>
        <position position="162"/>
    </location>
    <ligand>
        <name>2-[(2R,5Z)-2-carboxy-4-methylthiazol-5(2H)-ylidene]ethyl phosphate</name>
        <dbReference type="ChEBI" id="CHEBI:62899"/>
    </ligand>
</feature>
<evidence type="ECO:0000256" key="6">
    <source>
        <dbReference type="ARBA" id="ARBA00047334"/>
    </source>
</evidence>
<dbReference type="Pfam" id="PF02581">
    <property type="entry name" value="TMP-TENI"/>
    <property type="match status" value="1"/>
</dbReference>
<keyword evidence="4 9" id="KW-0460">Magnesium</keyword>
<dbReference type="GO" id="GO:0005737">
    <property type="term" value="C:cytoplasm"/>
    <property type="evidence" value="ECO:0007669"/>
    <property type="project" value="TreeGrafter"/>
</dbReference>
<keyword evidence="5 9" id="KW-0784">Thiamine biosynthesis</keyword>
<evidence type="ECO:0000256" key="2">
    <source>
        <dbReference type="ARBA" id="ARBA00022679"/>
    </source>
</evidence>
<feature type="domain" description="Thiamine phosphate synthase/TenI" evidence="12">
    <location>
        <begin position="5"/>
        <end position="185"/>
    </location>
</feature>
<evidence type="ECO:0000256" key="1">
    <source>
        <dbReference type="ARBA" id="ARBA00005165"/>
    </source>
</evidence>
<feature type="binding site" evidence="9">
    <location>
        <begin position="132"/>
        <end position="134"/>
    </location>
    <ligand>
        <name>2-[(2R,5Z)-2-carboxy-4-methylthiazol-5(2H)-ylidene]ethyl phosphate</name>
        <dbReference type="ChEBI" id="CHEBI:62899"/>
    </ligand>
</feature>
<comment type="similarity">
    <text evidence="9 10">Belongs to the thiamine-phosphate synthase family.</text>
</comment>
<evidence type="ECO:0000256" key="4">
    <source>
        <dbReference type="ARBA" id="ARBA00022842"/>
    </source>
</evidence>
<evidence type="ECO:0000256" key="10">
    <source>
        <dbReference type="RuleBase" id="RU003826"/>
    </source>
</evidence>
<evidence type="ECO:0000256" key="7">
    <source>
        <dbReference type="ARBA" id="ARBA00047851"/>
    </source>
</evidence>
<sequence length="206" mass="21952">MKAQLYLLTPPRIDDAFPALLESVLDAGPVAALQIRLKEHSEAEVRSYLPRLIEIARARGVAAIVNDSPDLAREFGADGVHVGLSDTPYAEARATMGKEAIVGVTCHNSRDLAMNAGEKGADYVAFGAFYPTQTKQPKATAPIEILEWWSEIFEIPCVAIGGITPDNARPLIEAGADYIAVSSGVWAYPDGPQAGVEAFSQLLASS</sequence>
<feature type="binding site" evidence="9">
    <location>
        <position position="105"/>
    </location>
    <ligand>
        <name>4-amino-2-methyl-5-(diphosphooxymethyl)pyrimidine</name>
        <dbReference type="ChEBI" id="CHEBI:57841"/>
    </ligand>
</feature>
<dbReference type="GO" id="GO:0009228">
    <property type="term" value="P:thiamine biosynthetic process"/>
    <property type="evidence" value="ECO:0007669"/>
    <property type="project" value="UniProtKB-KW"/>
</dbReference>
<gene>
    <name evidence="9 13" type="primary">thiE</name>
    <name evidence="13" type="ORF">E5162_08265</name>
</gene>
<comment type="caution">
    <text evidence="9">Lacks conserved residue(s) required for the propagation of feature annotation.</text>
</comment>
<dbReference type="Proteomes" id="UP000305451">
    <property type="component" value="Unassembled WGS sequence"/>
</dbReference>
<comment type="cofactor">
    <cofactor evidence="9">
        <name>Mg(2+)</name>
        <dbReference type="ChEBI" id="CHEBI:18420"/>
    </cofactor>
    <text evidence="9">Binds 1 Mg(2+) ion per subunit.</text>
</comment>
<evidence type="ECO:0000256" key="9">
    <source>
        <dbReference type="HAMAP-Rule" id="MF_00097"/>
    </source>
</evidence>
<keyword evidence="3 9" id="KW-0479">Metal-binding</keyword>
<comment type="pathway">
    <text evidence="1 9 11">Cofactor biosynthesis; thiamine diphosphate biosynthesis; thiamine phosphate from 4-amino-2-methyl-5-diphosphomethylpyrimidine and 4-methyl-5-(2-phosphoethyl)-thiazole: step 1/1.</text>
</comment>
<accession>A0A4S2HAU0</accession>
<keyword evidence="14" id="KW-1185">Reference proteome</keyword>
<feature type="binding site" evidence="9">
    <location>
        <begin position="34"/>
        <end position="38"/>
    </location>
    <ligand>
        <name>4-amino-2-methyl-5-(diphosphooxymethyl)pyrimidine</name>
        <dbReference type="ChEBI" id="CHEBI:57841"/>
    </ligand>
</feature>
<evidence type="ECO:0000259" key="12">
    <source>
        <dbReference type="Pfam" id="PF02581"/>
    </source>
</evidence>
<dbReference type="EMBL" id="SRXV01000002">
    <property type="protein sequence ID" value="TGY93047.1"/>
    <property type="molecule type" value="Genomic_DNA"/>
</dbReference>
<dbReference type="EC" id="2.5.1.3" evidence="9"/>
<dbReference type="RefSeq" id="WP_135944760.1">
    <property type="nucleotide sequence ID" value="NZ_BMEI01000002.1"/>
</dbReference>
<feature type="binding site" evidence="9">
    <location>
        <position position="67"/>
    </location>
    <ligand>
        <name>Mg(2+)</name>
        <dbReference type="ChEBI" id="CHEBI:18420"/>
    </ligand>
</feature>
<dbReference type="InterPro" id="IPR034291">
    <property type="entry name" value="TMP_synthase"/>
</dbReference>
<evidence type="ECO:0000256" key="8">
    <source>
        <dbReference type="ARBA" id="ARBA00047883"/>
    </source>
</evidence>
<dbReference type="Gene3D" id="3.20.20.70">
    <property type="entry name" value="Aldolase class I"/>
    <property type="match status" value="1"/>
</dbReference>
<keyword evidence="2 9" id="KW-0808">Transferase</keyword>
<proteinExistence type="inferred from homology"/>
<reference evidence="13 14" key="1">
    <citation type="journal article" date="2013" name="Int. J. Syst. Evol. Microbiol.">
        <title>Marinicauda pacifica gen. nov., sp. nov., a prosthecate alphaproteobacterium of the family Hyphomonadaceae isolated from deep seawater.</title>
        <authorList>
            <person name="Zhang X.Y."/>
            <person name="Li G.W."/>
            <person name="Wang C.S."/>
            <person name="Zhang Y.J."/>
            <person name="Xu X.W."/>
            <person name="Li H."/>
            <person name="Liu A."/>
            <person name="Liu C."/>
            <person name="Xie B.B."/>
            <person name="Qin Q.L."/>
            <person name="Xu Z."/>
            <person name="Chen X.L."/>
            <person name="Zhou B.C."/>
            <person name="Zhang Y.Z."/>
        </authorList>
    </citation>
    <scope>NUCLEOTIDE SEQUENCE [LARGE SCALE GENOMIC DNA]</scope>
    <source>
        <strain evidence="13 14">P-1 km-3</strain>
    </source>
</reference>
<evidence type="ECO:0000313" key="14">
    <source>
        <dbReference type="Proteomes" id="UP000305451"/>
    </source>
</evidence>
<dbReference type="InterPro" id="IPR036206">
    <property type="entry name" value="ThiamineP_synth_sf"/>
</dbReference>
<organism evidence="13 14">
    <name type="scientific">Marinicauda pacifica</name>
    <dbReference type="NCBI Taxonomy" id="1133559"/>
    <lineage>
        <taxon>Bacteria</taxon>
        <taxon>Pseudomonadati</taxon>
        <taxon>Pseudomonadota</taxon>
        <taxon>Alphaproteobacteria</taxon>
        <taxon>Maricaulales</taxon>
        <taxon>Maricaulaceae</taxon>
        <taxon>Marinicauda</taxon>
    </lineage>
</organism>
<feature type="binding site" evidence="9">
    <location>
        <position position="66"/>
    </location>
    <ligand>
        <name>4-amino-2-methyl-5-(diphosphooxymethyl)pyrimidine</name>
        <dbReference type="ChEBI" id="CHEBI:57841"/>
    </ligand>
</feature>
<evidence type="ECO:0000313" key="13">
    <source>
        <dbReference type="EMBL" id="TGY93047.1"/>
    </source>
</evidence>
<comment type="catalytic activity">
    <reaction evidence="8 9 10">
        <text>2-[(2R,5Z)-2-carboxy-4-methylthiazol-5(2H)-ylidene]ethyl phosphate + 4-amino-2-methyl-5-(diphosphooxymethyl)pyrimidine + 2 H(+) = thiamine phosphate + CO2 + diphosphate</text>
        <dbReference type="Rhea" id="RHEA:47844"/>
        <dbReference type="ChEBI" id="CHEBI:15378"/>
        <dbReference type="ChEBI" id="CHEBI:16526"/>
        <dbReference type="ChEBI" id="CHEBI:33019"/>
        <dbReference type="ChEBI" id="CHEBI:37575"/>
        <dbReference type="ChEBI" id="CHEBI:57841"/>
        <dbReference type="ChEBI" id="CHEBI:62899"/>
        <dbReference type="EC" id="2.5.1.3"/>
    </reaction>
</comment>
<dbReference type="CDD" id="cd00564">
    <property type="entry name" value="TMP_TenI"/>
    <property type="match status" value="1"/>
</dbReference>
<evidence type="ECO:0000256" key="3">
    <source>
        <dbReference type="ARBA" id="ARBA00022723"/>
    </source>
</evidence>
<dbReference type="GO" id="GO:0009229">
    <property type="term" value="P:thiamine diphosphate biosynthetic process"/>
    <property type="evidence" value="ECO:0007669"/>
    <property type="project" value="UniProtKB-UniRule"/>
</dbReference>
<dbReference type="UniPathway" id="UPA00060">
    <property type="reaction ID" value="UER00141"/>
</dbReference>
<dbReference type="PANTHER" id="PTHR20857">
    <property type="entry name" value="THIAMINE-PHOSPHATE PYROPHOSPHORYLASE"/>
    <property type="match status" value="1"/>
</dbReference>
<evidence type="ECO:0000256" key="11">
    <source>
        <dbReference type="RuleBase" id="RU004253"/>
    </source>
</evidence>
<name>A0A4S2HAU0_9PROT</name>